<proteinExistence type="predicted"/>
<dbReference type="InterPro" id="IPR005297">
    <property type="entry name" value="Lipoprotein_repeat"/>
</dbReference>
<protein>
    <submittedName>
        <fullName evidence="3">Uncharacterized protein</fullName>
    </submittedName>
</protein>
<sequence length="413" mass="45082">MRKQITFFLVMLLFLGCSSSSDNEGMNGDGSMGEDPTDDYSPPGDDTPPPSGDSDMVRLVNNGTFGSILTDADGRTLYFFSLDSKGESNCTEGCLSVWPVFHVTDPELDEGLDSDDFGTITRADGAMQTTYKGWPLYYYASDSAEGDVNGDGFNEIWYVAKPDYSVMKVRAQLVGRDSGGVETNLTSNYEPGDEQTFYMTDAYGNTLYLFSNDENGVNNFTAEDFSNNGVWPIFEETLSEVPSAFTSGDFGSIDVFGRQQLTYKGWPLYYFGQDEERGDNYGVGFPSAGIWPIANSDTETAPQPQSSTISYDVANQEATAYTFNGDGFSNTVNPDLTLKRGNTYEFNVSAPGHPFWIKTVQSTGTSDTYDDGVTNNGASSGTVVFTVPENAPNTLFYVCEFHSPMTGTINIID</sequence>
<dbReference type="GO" id="GO:0043448">
    <property type="term" value="P:alkane catabolic process"/>
    <property type="evidence" value="ECO:0007669"/>
    <property type="project" value="TreeGrafter"/>
</dbReference>
<dbReference type="Gene3D" id="2.60.40.420">
    <property type="entry name" value="Cupredoxins - blue copper proteins"/>
    <property type="match status" value="1"/>
</dbReference>
<dbReference type="PANTHER" id="PTHR39335">
    <property type="entry name" value="BLL4220 PROTEIN"/>
    <property type="match status" value="1"/>
</dbReference>
<keyword evidence="4" id="KW-1185">Reference proteome</keyword>
<dbReference type="AlphaFoldDB" id="G2PQK7"/>
<dbReference type="InterPro" id="IPR008972">
    <property type="entry name" value="Cupredoxin"/>
</dbReference>
<feature type="signal peptide" evidence="2">
    <location>
        <begin position="1"/>
        <end position="23"/>
    </location>
</feature>
<dbReference type="PANTHER" id="PTHR39335:SF1">
    <property type="entry name" value="BLL4220 PROTEIN"/>
    <property type="match status" value="1"/>
</dbReference>
<evidence type="ECO:0000313" key="3">
    <source>
        <dbReference type="EMBL" id="AEM71644.1"/>
    </source>
</evidence>
<dbReference type="SUPFAM" id="SSF49503">
    <property type="entry name" value="Cupredoxins"/>
    <property type="match status" value="1"/>
</dbReference>
<keyword evidence="2" id="KW-0732">Signal</keyword>
<name>G2PQK7_ALLRU</name>
<dbReference type="STRING" id="886377.Murru_2609"/>
<dbReference type="KEGG" id="mrs:Murru_2609"/>
<dbReference type="Pfam" id="PF03640">
    <property type="entry name" value="Lipoprotein_15"/>
    <property type="match status" value="3"/>
</dbReference>
<reference evidence="3 4" key="2">
    <citation type="journal article" date="2012" name="Stand. Genomic Sci.">
        <title>Complete genome sequence of the facultatively anaerobic, appendaged bacterium Muricauda ruestringensis type strain (B1(T)).</title>
        <authorList>
            <person name="Huntemann M."/>
            <person name="Teshima H."/>
            <person name="Lapidus A."/>
            <person name="Nolan M."/>
            <person name="Lucas S."/>
            <person name="Hammon N."/>
            <person name="Deshpande S."/>
            <person name="Cheng J.F."/>
            <person name="Tapia R."/>
            <person name="Goodwin L.A."/>
            <person name="Pitluck S."/>
            <person name="Liolios K."/>
            <person name="Pagani I."/>
            <person name="Ivanova N."/>
            <person name="Mavromatis K."/>
            <person name="Mikhailova N."/>
            <person name="Pati A."/>
            <person name="Chen A."/>
            <person name="Palaniappan K."/>
            <person name="Land M."/>
            <person name="Hauser L."/>
            <person name="Pan C."/>
            <person name="Brambilla E.M."/>
            <person name="Rohde M."/>
            <person name="Spring S."/>
            <person name="Goker M."/>
            <person name="Detter J.C."/>
            <person name="Bristow J."/>
            <person name="Eisen J.A."/>
            <person name="Markowitz V."/>
            <person name="Hugenholtz P."/>
            <person name="Kyrpides N.C."/>
            <person name="Klenk H.P."/>
            <person name="Woyke T."/>
        </authorList>
    </citation>
    <scope>NUCLEOTIDE SEQUENCE [LARGE SCALE GENOMIC DNA]</scope>
    <source>
        <strain evidence="4">DSM 13258 / LMG 19739 / B1</strain>
    </source>
</reference>
<dbReference type="PROSITE" id="PS51257">
    <property type="entry name" value="PROKAR_LIPOPROTEIN"/>
    <property type="match status" value="1"/>
</dbReference>
<feature type="chain" id="PRO_5003434829" evidence="2">
    <location>
        <begin position="24"/>
        <end position="413"/>
    </location>
</feature>
<dbReference type="HOGENOM" id="CLU_058029_1_0_10"/>
<evidence type="ECO:0000256" key="1">
    <source>
        <dbReference type="SAM" id="MobiDB-lite"/>
    </source>
</evidence>
<reference evidence="4" key="1">
    <citation type="submission" date="2011-08" db="EMBL/GenBank/DDBJ databases">
        <title>The complete genome of Muricauda ruestringensis DSM 13258.</title>
        <authorList>
            <person name="Lucas S."/>
            <person name="Han J."/>
            <person name="Lapidus A."/>
            <person name="Bruce D."/>
            <person name="Goodwin L."/>
            <person name="Pitluck S."/>
            <person name="Peters L."/>
            <person name="Kyrpides N."/>
            <person name="Mavromatis K."/>
            <person name="Ivanova N."/>
            <person name="Ovchinnikova G."/>
            <person name="Teshima H."/>
            <person name="Detter J.C."/>
            <person name="Tapia R."/>
            <person name="Han C."/>
            <person name="Land M."/>
            <person name="Hauser L."/>
            <person name="Markowitz V."/>
            <person name="Cheng J.-F."/>
            <person name="Hugenholtz P."/>
            <person name="Woyke T."/>
            <person name="Wu D."/>
            <person name="Spring S."/>
            <person name="Schroeder M."/>
            <person name="Brambilla E."/>
            <person name="Klenk H.-P."/>
            <person name="Eisen J.A."/>
        </authorList>
    </citation>
    <scope>NUCLEOTIDE SEQUENCE [LARGE SCALE GENOMIC DNA]</scope>
    <source>
        <strain evidence="4">DSM 13258 / LMG 19739 / B1</strain>
    </source>
</reference>
<gene>
    <name evidence="3" type="ordered locus">Murru_2609</name>
</gene>
<evidence type="ECO:0000313" key="4">
    <source>
        <dbReference type="Proteomes" id="UP000008908"/>
    </source>
</evidence>
<dbReference type="EMBL" id="CP002999">
    <property type="protein sequence ID" value="AEM71644.1"/>
    <property type="molecule type" value="Genomic_DNA"/>
</dbReference>
<evidence type="ECO:0000256" key="2">
    <source>
        <dbReference type="SAM" id="SignalP"/>
    </source>
</evidence>
<accession>G2PQK7</accession>
<dbReference type="RefSeq" id="WP_014033925.1">
    <property type="nucleotide sequence ID" value="NC_015945.1"/>
</dbReference>
<dbReference type="Proteomes" id="UP000008908">
    <property type="component" value="Chromosome"/>
</dbReference>
<dbReference type="eggNOG" id="COG4315">
    <property type="taxonomic scope" value="Bacteria"/>
</dbReference>
<organism evidence="3 4">
    <name type="scientific">Allomuricauda ruestringensis (strain DSM 13258 / CIP 107369 / LMG 19739 / B1)</name>
    <name type="common">Muricauda ruestringensis</name>
    <dbReference type="NCBI Taxonomy" id="886377"/>
    <lineage>
        <taxon>Bacteria</taxon>
        <taxon>Pseudomonadati</taxon>
        <taxon>Bacteroidota</taxon>
        <taxon>Flavobacteriia</taxon>
        <taxon>Flavobacteriales</taxon>
        <taxon>Flavobacteriaceae</taxon>
        <taxon>Flagellimonas</taxon>
    </lineage>
</organism>
<feature type="region of interest" description="Disordered" evidence="1">
    <location>
        <begin position="23"/>
        <end position="54"/>
    </location>
</feature>